<proteinExistence type="predicted"/>
<dbReference type="Proteomes" id="UP000000305">
    <property type="component" value="Unassembled WGS sequence"/>
</dbReference>
<evidence type="ECO:0000259" key="1">
    <source>
        <dbReference type="SMART" id="SM00952"/>
    </source>
</evidence>
<organism evidence="2 3">
    <name type="scientific">Daphnia pulex</name>
    <name type="common">Water flea</name>
    <dbReference type="NCBI Taxonomy" id="6669"/>
    <lineage>
        <taxon>Eukaryota</taxon>
        <taxon>Metazoa</taxon>
        <taxon>Ecdysozoa</taxon>
        <taxon>Arthropoda</taxon>
        <taxon>Crustacea</taxon>
        <taxon>Branchiopoda</taxon>
        <taxon>Diplostraca</taxon>
        <taxon>Cladocera</taxon>
        <taxon>Anomopoda</taxon>
        <taxon>Daphniidae</taxon>
        <taxon>Daphnia</taxon>
    </lineage>
</organism>
<feature type="domain" description="RAP" evidence="1">
    <location>
        <begin position="583"/>
        <end position="639"/>
    </location>
</feature>
<dbReference type="GO" id="GO:0003723">
    <property type="term" value="F:RNA binding"/>
    <property type="evidence" value="ECO:0000318"/>
    <property type="project" value="GO_Central"/>
</dbReference>
<dbReference type="PANTHER" id="PTHR21228:SF55">
    <property type="entry name" value="RAP DOMAIN-CONTAINING PROTEIN"/>
    <property type="match status" value="1"/>
</dbReference>
<dbReference type="InterPro" id="IPR013584">
    <property type="entry name" value="RAP"/>
</dbReference>
<dbReference type="HOGENOM" id="CLU_029495_0_0_1"/>
<dbReference type="Pfam" id="PF08368">
    <property type="entry name" value="FAST_2"/>
    <property type="match status" value="1"/>
</dbReference>
<dbReference type="PhylomeDB" id="E9H6F7"/>
<dbReference type="KEGG" id="dpx:DAPPUDRAFT_308140"/>
<dbReference type="AlphaFoldDB" id="E9H6F7"/>
<accession>E9H6F7</accession>
<dbReference type="SMART" id="SM00952">
    <property type="entry name" value="RAP"/>
    <property type="match status" value="1"/>
</dbReference>
<dbReference type="InterPro" id="IPR050870">
    <property type="entry name" value="FAST_kinase"/>
</dbReference>
<dbReference type="STRING" id="6669.E9H6F7"/>
<reference evidence="2 3" key="1">
    <citation type="journal article" date="2011" name="Science">
        <title>The ecoresponsive genome of Daphnia pulex.</title>
        <authorList>
            <person name="Colbourne J.K."/>
            <person name="Pfrender M.E."/>
            <person name="Gilbert D."/>
            <person name="Thomas W.K."/>
            <person name="Tucker A."/>
            <person name="Oakley T.H."/>
            <person name="Tokishita S."/>
            <person name="Aerts A."/>
            <person name="Arnold G.J."/>
            <person name="Basu M.K."/>
            <person name="Bauer D.J."/>
            <person name="Caceres C.E."/>
            <person name="Carmel L."/>
            <person name="Casola C."/>
            <person name="Choi J.H."/>
            <person name="Detter J.C."/>
            <person name="Dong Q."/>
            <person name="Dusheyko S."/>
            <person name="Eads B.D."/>
            <person name="Frohlich T."/>
            <person name="Geiler-Samerotte K.A."/>
            <person name="Gerlach D."/>
            <person name="Hatcher P."/>
            <person name="Jogdeo S."/>
            <person name="Krijgsveld J."/>
            <person name="Kriventseva E.V."/>
            <person name="Kultz D."/>
            <person name="Laforsch C."/>
            <person name="Lindquist E."/>
            <person name="Lopez J."/>
            <person name="Manak J.R."/>
            <person name="Muller J."/>
            <person name="Pangilinan J."/>
            <person name="Patwardhan R.P."/>
            <person name="Pitluck S."/>
            <person name="Pritham E.J."/>
            <person name="Rechtsteiner A."/>
            <person name="Rho M."/>
            <person name="Rogozin I.B."/>
            <person name="Sakarya O."/>
            <person name="Salamov A."/>
            <person name="Schaack S."/>
            <person name="Shapiro H."/>
            <person name="Shiga Y."/>
            <person name="Skalitzky C."/>
            <person name="Smith Z."/>
            <person name="Souvorov A."/>
            <person name="Sung W."/>
            <person name="Tang Z."/>
            <person name="Tsuchiya D."/>
            <person name="Tu H."/>
            <person name="Vos H."/>
            <person name="Wang M."/>
            <person name="Wolf Y.I."/>
            <person name="Yamagata H."/>
            <person name="Yamada T."/>
            <person name="Ye Y."/>
            <person name="Shaw J.R."/>
            <person name="Andrews J."/>
            <person name="Crease T.J."/>
            <person name="Tang H."/>
            <person name="Lucas S.M."/>
            <person name="Robertson H.M."/>
            <person name="Bork P."/>
            <person name="Koonin E.V."/>
            <person name="Zdobnov E.M."/>
            <person name="Grigoriev I.V."/>
            <person name="Lynch M."/>
            <person name="Boore J.L."/>
        </authorList>
    </citation>
    <scope>NUCLEOTIDE SEQUENCE [LARGE SCALE GENOMIC DNA]</scope>
</reference>
<dbReference type="OMA" id="FEIRMDS"/>
<dbReference type="GO" id="GO:0005759">
    <property type="term" value="C:mitochondrial matrix"/>
    <property type="evidence" value="ECO:0000318"/>
    <property type="project" value="GO_Central"/>
</dbReference>
<sequence>MRRNLPNLLNLYLRVGPKPNSIRMKYNDSYNPMETKTKVTAVKSRHPSSVYHLPIVDSVVPSPSPPIVHEQLPDLLAEEIRSAQSTGQLFEIVMKKQKVLEQNHLTMIFRSISMFRNQERTDFHPDAIKQNVGFIALCRQLQRVAPSMADTDDLVTCLKALVFCEVTPGSSIIKTVLHLLKSKVNEMPIQKFFFIGNLLSKVKSPLADAINIALPVVFQTQLETQLNLDDVKGMCQCLRYAVDHRMPLSKIKFIADSLLLTESMKWEISEISSVILSLSNLRNLSEHGILPLLESTLNRLAKAVNRIEVYDLTRLCYKMSSNYTKQSRYWYNEEFCNAVARRVLQEQWDFTSTSNVGRSFADLLYVNFEFLEYYSSLMDSISNLKLKMHPRYILAPFVEANYQSPTLGKMVDFVVASSQPIELPIQWLRYAMGCAILGIYPQSLISQIFEESVLNLHFSNDPNYHDFLQLNVLNRCVQIECPEYEGPYPSLSLIKQAHQKMYDGFKKKEDAFFSVKKALHTGFGGVSYVASGLFTKSGQFVEHVVAMRPGGYPVAINCSTPDSDAVRYVEDLNGTTGCQIVLIIVFNSGDYSANGSRLRGVNQLELRLLEREGYDVVPLNFSEWESLQDYEKIPFVMQQIRLKEKLISS</sequence>
<dbReference type="EMBL" id="GL732597">
    <property type="protein sequence ID" value="EFX72704.1"/>
    <property type="molecule type" value="Genomic_DNA"/>
</dbReference>
<dbReference type="InParanoid" id="E9H6F7"/>
<keyword evidence="3" id="KW-1185">Reference proteome</keyword>
<dbReference type="GO" id="GO:0000963">
    <property type="term" value="P:mitochondrial RNA processing"/>
    <property type="evidence" value="ECO:0000318"/>
    <property type="project" value="GO_Central"/>
</dbReference>
<evidence type="ECO:0000313" key="3">
    <source>
        <dbReference type="Proteomes" id="UP000000305"/>
    </source>
</evidence>
<dbReference type="InterPro" id="IPR013579">
    <property type="entry name" value="FAST_2"/>
</dbReference>
<evidence type="ECO:0000313" key="2">
    <source>
        <dbReference type="EMBL" id="EFX72704.1"/>
    </source>
</evidence>
<gene>
    <name evidence="2" type="ORF">DAPPUDRAFT_308140</name>
</gene>
<dbReference type="PANTHER" id="PTHR21228">
    <property type="entry name" value="FAST LEU-RICH DOMAIN-CONTAINING"/>
    <property type="match status" value="1"/>
</dbReference>
<protein>
    <recommendedName>
        <fullName evidence="1">RAP domain-containing protein</fullName>
    </recommendedName>
</protein>
<dbReference type="GO" id="GO:0044528">
    <property type="term" value="P:regulation of mitochondrial mRNA stability"/>
    <property type="evidence" value="ECO:0000318"/>
    <property type="project" value="GO_Central"/>
</dbReference>
<dbReference type="eggNOG" id="ENOG502RJUQ">
    <property type="taxonomic scope" value="Eukaryota"/>
</dbReference>
<dbReference type="Pfam" id="PF08373">
    <property type="entry name" value="RAP"/>
    <property type="match status" value="1"/>
</dbReference>
<dbReference type="GO" id="GO:0035770">
    <property type="term" value="C:ribonucleoprotein granule"/>
    <property type="evidence" value="ECO:0000318"/>
    <property type="project" value="GO_Central"/>
</dbReference>
<dbReference type="OrthoDB" id="443524at2759"/>
<name>E9H6F7_DAPPU</name>